<keyword evidence="1" id="KW-1133">Transmembrane helix</keyword>
<gene>
    <name evidence="2" type="ORF">ACFONC_03010</name>
</gene>
<keyword evidence="3" id="KW-1185">Reference proteome</keyword>
<reference evidence="3" key="1">
    <citation type="journal article" date="2019" name="Int. J. Syst. Evol. Microbiol.">
        <title>The Global Catalogue of Microorganisms (GCM) 10K type strain sequencing project: providing services to taxonomists for standard genome sequencing and annotation.</title>
        <authorList>
            <consortium name="The Broad Institute Genomics Platform"/>
            <consortium name="The Broad Institute Genome Sequencing Center for Infectious Disease"/>
            <person name="Wu L."/>
            <person name="Ma J."/>
        </authorList>
    </citation>
    <scope>NUCLEOTIDE SEQUENCE [LARGE SCALE GENOMIC DNA]</scope>
    <source>
        <strain evidence="3">KCTC 42441</strain>
    </source>
</reference>
<evidence type="ECO:0000313" key="3">
    <source>
        <dbReference type="Proteomes" id="UP001595705"/>
    </source>
</evidence>
<feature type="non-terminal residue" evidence="2">
    <location>
        <position position="172"/>
    </location>
</feature>
<dbReference type="Proteomes" id="UP001595705">
    <property type="component" value="Unassembled WGS sequence"/>
</dbReference>
<feature type="transmembrane region" description="Helical" evidence="1">
    <location>
        <begin position="129"/>
        <end position="146"/>
    </location>
</feature>
<accession>A0ABV7XIJ5</accession>
<feature type="transmembrane region" description="Helical" evidence="1">
    <location>
        <begin position="75"/>
        <end position="92"/>
    </location>
</feature>
<organism evidence="2 3">
    <name type="scientific">Luteimonas soli</name>
    <dbReference type="NCBI Taxonomy" id="1648966"/>
    <lineage>
        <taxon>Bacteria</taxon>
        <taxon>Pseudomonadati</taxon>
        <taxon>Pseudomonadota</taxon>
        <taxon>Gammaproteobacteria</taxon>
        <taxon>Lysobacterales</taxon>
        <taxon>Lysobacteraceae</taxon>
        <taxon>Luteimonas</taxon>
    </lineage>
</organism>
<sequence length="172" mass="18287">MDATYNPDPHAHPGLHVIAIIEAAKGALAVLAASGLELLGPAPLQHFVRLLVARFQLDPDHGAAAWLADAINPNAVHMAAAAVFFYGVLHLFEAWGLWRAKSWASWLGCVTAAAYLPVDLYALAAHPGWIALAVVAINVVVVWVLARDLMKRRRAAALPMAPRLAASAAPTK</sequence>
<comment type="caution">
    <text evidence="2">The sequence shown here is derived from an EMBL/GenBank/DDBJ whole genome shotgun (WGS) entry which is preliminary data.</text>
</comment>
<protein>
    <submittedName>
        <fullName evidence="2">DUF2127 domain-containing protein</fullName>
    </submittedName>
</protein>
<dbReference type="Pfam" id="PF09900">
    <property type="entry name" value="DUF2127"/>
    <property type="match status" value="1"/>
</dbReference>
<evidence type="ECO:0000256" key="1">
    <source>
        <dbReference type="SAM" id="Phobius"/>
    </source>
</evidence>
<dbReference type="RefSeq" id="WP_386742144.1">
    <property type="nucleotide sequence ID" value="NZ_JBHRYA010000001.1"/>
</dbReference>
<feature type="transmembrane region" description="Helical" evidence="1">
    <location>
        <begin position="104"/>
        <end position="123"/>
    </location>
</feature>
<proteinExistence type="predicted"/>
<dbReference type="EMBL" id="JBHRYA010000001">
    <property type="protein sequence ID" value="MFC3715119.1"/>
    <property type="molecule type" value="Genomic_DNA"/>
</dbReference>
<keyword evidence="1" id="KW-0812">Transmembrane</keyword>
<dbReference type="InterPro" id="IPR021125">
    <property type="entry name" value="DUF2127"/>
</dbReference>
<keyword evidence="1" id="KW-0472">Membrane</keyword>
<name>A0ABV7XIJ5_9GAMM</name>
<evidence type="ECO:0000313" key="2">
    <source>
        <dbReference type="EMBL" id="MFC3715119.1"/>
    </source>
</evidence>